<sequence>MEAAKSPETDVLPLDGITVVDLTQVAAGPFATMALGDLGAEVIKIEAVGRGDRSRDIQPTPAYFDTLNRNKYSVAIDLKSDAGQEAAQRLVADADVFIESTKPGRADSFGLGYETVAELNPQLIYCSISGFGRDSPYEDLPAWDMLIQGMSGIMSITGEEGGEPLWSGLPSGDLIAGSYASQSVLAALYARERGRIDGEWIEVPMLDAAITWLTARAGYTFGYDEPFPRLGTHHPSIVPFGKYDCADGPIIIAAGTPDFWRGFCRALERPELLEDDRFATMDDRVENRKELDDILEPILESEPIEYWLDRLHAETVPAGPIYDTKTVWEDEHVKQRELHQIMERDDREDADVIDQPVHFAQLGTRLEVAPQQLGESTDSILERHGYSADELSQLREDGVIQ</sequence>
<dbReference type="Pfam" id="PF02515">
    <property type="entry name" value="CoA_transf_3"/>
    <property type="match status" value="1"/>
</dbReference>
<dbReference type="AlphaFoldDB" id="A0ABD5SRI7"/>
<organism evidence="2 3">
    <name type="scientific">Natrinema soli</name>
    <dbReference type="NCBI Taxonomy" id="1930624"/>
    <lineage>
        <taxon>Archaea</taxon>
        <taxon>Methanobacteriati</taxon>
        <taxon>Methanobacteriota</taxon>
        <taxon>Stenosarchaea group</taxon>
        <taxon>Halobacteria</taxon>
        <taxon>Halobacteriales</taxon>
        <taxon>Natrialbaceae</taxon>
        <taxon>Natrinema</taxon>
    </lineage>
</organism>
<comment type="caution">
    <text evidence="2">The sequence shown here is derived from an EMBL/GenBank/DDBJ whole genome shotgun (WGS) entry which is preliminary data.</text>
</comment>
<gene>
    <name evidence="2" type="ORF">ACFQE6_22500</name>
</gene>
<dbReference type="Proteomes" id="UP001596383">
    <property type="component" value="Unassembled WGS sequence"/>
</dbReference>
<dbReference type="PANTHER" id="PTHR48207">
    <property type="entry name" value="SUCCINATE--HYDROXYMETHYLGLUTARATE COA-TRANSFERASE"/>
    <property type="match status" value="1"/>
</dbReference>
<dbReference type="EMBL" id="JBHSWV010000413">
    <property type="protein sequence ID" value="MFC6767657.1"/>
    <property type="molecule type" value="Genomic_DNA"/>
</dbReference>
<dbReference type="RefSeq" id="WP_273740520.1">
    <property type="nucleotide sequence ID" value="NZ_JAQIVI010000413.1"/>
</dbReference>
<dbReference type="InterPro" id="IPR003673">
    <property type="entry name" value="CoA-Trfase_fam_III"/>
</dbReference>
<proteinExistence type="predicted"/>
<keyword evidence="1 2" id="KW-0808">Transferase</keyword>
<dbReference type="InterPro" id="IPR044855">
    <property type="entry name" value="CoA-Trfase_III_dom3_sf"/>
</dbReference>
<dbReference type="PANTHER" id="PTHR48207:SF3">
    <property type="entry name" value="SUCCINATE--HYDROXYMETHYLGLUTARATE COA-TRANSFERASE"/>
    <property type="match status" value="1"/>
</dbReference>
<keyword evidence="3" id="KW-1185">Reference proteome</keyword>
<evidence type="ECO:0000256" key="1">
    <source>
        <dbReference type="ARBA" id="ARBA00022679"/>
    </source>
</evidence>
<dbReference type="SUPFAM" id="SSF89796">
    <property type="entry name" value="CoA-transferase family III (CaiB/BaiF)"/>
    <property type="match status" value="1"/>
</dbReference>
<dbReference type="GO" id="GO:0016740">
    <property type="term" value="F:transferase activity"/>
    <property type="evidence" value="ECO:0007669"/>
    <property type="project" value="UniProtKB-KW"/>
</dbReference>
<evidence type="ECO:0000313" key="2">
    <source>
        <dbReference type="EMBL" id="MFC6767657.1"/>
    </source>
</evidence>
<evidence type="ECO:0000313" key="3">
    <source>
        <dbReference type="Proteomes" id="UP001596383"/>
    </source>
</evidence>
<name>A0ABD5SRI7_9EURY</name>
<dbReference type="InterPro" id="IPR023606">
    <property type="entry name" value="CoA-Trfase_III_dom_1_sf"/>
</dbReference>
<dbReference type="Gene3D" id="3.30.1540.10">
    <property type="entry name" value="formyl-coa transferase, domain 3"/>
    <property type="match status" value="1"/>
</dbReference>
<protein>
    <submittedName>
        <fullName evidence="2">CaiB/BaiF CoA transferase family protein</fullName>
    </submittedName>
</protein>
<reference evidence="2 3" key="1">
    <citation type="journal article" date="2019" name="Int. J. Syst. Evol. Microbiol.">
        <title>The Global Catalogue of Microorganisms (GCM) 10K type strain sequencing project: providing services to taxonomists for standard genome sequencing and annotation.</title>
        <authorList>
            <consortium name="The Broad Institute Genomics Platform"/>
            <consortium name="The Broad Institute Genome Sequencing Center for Infectious Disease"/>
            <person name="Wu L."/>
            <person name="Ma J."/>
        </authorList>
    </citation>
    <scope>NUCLEOTIDE SEQUENCE [LARGE SCALE GENOMIC DNA]</scope>
    <source>
        <strain evidence="2 3">LMG 29247</strain>
    </source>
</reference>
<accession>A0ABD5SRI7</accession>
<dbReference type="Gene3D" id="3.40.50.10540">
    <property type="entry name" value="Crotonobetainyl-coa:carnitine coa-transferase, domain 1"/>
    <property type="match status" value="1"/>
</dbReference>
<dbReference type="InterPro" id="IPR050483">
    <property type="entry name" value="CoA-transferase_III_domain"/>
</dbReference>